<comment type="catalytic activity">
    <reaction evidence="1">
        <text>RNA(n) + a ribonucleoside 5'-triphosphate = RNA(n+1) + diphosphate</text>
        <dbReference type="Rhea" id="RHEA:21248"/>
        <dbReference type="Rhea" id="RHEA-COMP:14527"/>
        <dbReference type="Rhea" id="RHEA-COMP:17342"/>
        <dbReference type="ChEBI" id="CHEBI:33019"/>
        <dbReference type="ChEBI" id="CHEBI:61557"/>
        <dbReference type="ChEBI" id="CHEBI:140395"/>
        <dbReference type="EC" id="2.7.7.48"/>
    </reaction>
</comment>
<evidence type="ECO:0000313" key="3">
    <source>
        <dbReference type="EMBL" id="PWY88294.1"/>
    </source>
</evidence>
<name>A0A317WP71_9EURO</name>
<evidence type="ECO:0000259" key="2">
    <source>
        <dbReference type="Pfam" id="PF05183"/>
    </source>
</evidence>
<keyword evidence="4" id="KW-1185">Reference proteome</keyword>
<gene>
    <name evidence="3" type="ORF">BO70DRAFT_178705</name>
</gene>
<dbReference type="InterPro" id="IPR057596">
    <property type="entry name" value="RDRP_core"/>
</dbReference>
<dbReference type="VEuPathDB" id="FungiDB:BO70DRAFT_178705"/>
<dbReference type="EMBL" id="MSFL01000005">
    <property type="protein sequence ID" value="PWY88294.1"/>
    <property type="molecule type" value="Genomic_DNA"/>
</dbReference>
<dbReference type="EC" id="2.7.7.48" evidence="1"/>
<dbReference type="AlphaFoldDB" id="A0A317WP71"/>
<organism evidence="3 4">
    <name type="scientific">Aspergillus heteromorphus CBS 117.55</name>
    <dbReference type="NCBI Taxonomy" id="1448321"/>
    <lineage>
        <taxon>Eukaryota</taxon>
        <taxon>Fungi</taxon>
        <taxon>Dikarya</taxon>
        <taxon>Ascomycota</taxon>
        <taxon>Pezizomycotina</taxon>
        <taxon>Eurotiomycetes</taxon>
        <taxon>Eurotiomycetidae</taxon>
        <taxon>Eurotiales</taxon>
        <taxon>Aspergillaceae</taxon>
        <taxon>Aspergillus</taxon>
        <taxon>Aspergillus subgen. Circumdati</taxon>
    </lineage>
</organism>
<dbReference type="Proteomes" id="UP000247233">
    <property type="component" value="Unassembled WGS sequence"/>
</dbReference>
<dbReference type="GO" id="GO:0003968">
    <property type="term" value="F:RNA-directed RNA polymerase activity"/>
    <property type="evidence" value="ECO:0007669"/>
    <property type="project" value="UniProtKB-KW"/>
</dbReference>
<dbReference type="GeneID" id="37060659"/>
<accession>A0A317WP71</accession>
<comment type="similarity">
    <text evidence="1">Belongs to the RdRP family.</text>
</comment>
<protein>
    <recommendedName>
        <fullName evidence="1">RNA-dependent RNA polymerase</fullName>
        <ecNumber evidence="1">2.7.7.48</ecNumber>
    </recommendedName>
</protein>
<dbReference type="RefSeq" id="XP_025401830.1">
    <property type="nucleotide sequence ID" value="XM_025538422.1"/>
</dbReference>
<evidence type="ECO:0000256" key="1">
    <source>
        <dbReference type="RuleBase" id="RU363098"/>
    </source>
</evidence>
<dbReference type="Pfam" id="PF05183">
    <property type="entry name" value="RdRP"/>
    <property type="match status" value="1"/>
</dbReference>
<keyword evidence="1" id="KW-0548">Nucleotidyltransferase</keyword>
<keyword evidence="1" id="KW-0808">Transferase</keyword>
<reference evidence="3 4" key="1">
    <citation type="submission" date="2016-12" db="EMBL/GenBank/DDBJ databases">
        <title>The genomes of Aspergillus section Nigri reveals drivers in fungal speciation.</title>
        <authorList>
            <consortium name="DOE Joint Genome Institute"/>
            <person name="Vesth T.C."/>
            <person name="Nybo J."/>
            <person name="Theobald S."/>
            <person name="Brandl J."/>
            <person name="Frisvad J.C."/>
            <person name="Nielsen K.F."/>
            <person name="Lyhne E.K."/>
            <person name="Kogle M.E."/>
            <person name="Kuo A."/>
            <person name="Riley R."/>
            <person name="Clum A."/>
            <person name="Nolan M."/>
            <person name="Lipzen A."/>
            <person name="Salamov A."/>
            <person name="Henrissat B."/>
            <person name="Wiebenga A."/>
            <person name="De Vries R.P."/>
            <person name="Grigoriev I.V."/>
            <person name="Mortensen U.H."/>
            <person name="Andersen M.R."/>
            <person name="Baker S.E."/>
        </authorList>
    </citation>
    <scope>NUCLEOTIDE SEQUENCE [LARGE SCALE GENOMIC DNA]</scope>
    <source>
        <strain evidence="3 4">CBS 117.55</strain>
    </source>
</reference>
<keyword evidence="1" id="KW-0696">RNA-directed RNA polymerase</keyword>
<dbReference type="GO" id="GO:0003723">
    <property type="term" value="F:RNA binding"/>
    <property type="evidence" value="ECO:0007669"/>
    <property type="project" value="UniProtKB-KW"/>
</dbReference>
<comment type="caution">
    <text evidence="3">The sequence shown here is derived from an EMBL/GenBank/DDBJ whole genome shotgun (WGS) entry which is preliminary data.</text>
</comment>
<feature type="domain" description="RDRP core" evidence="2">
    <location>
        <begin position="37"/>
        <end position="103"/>
    </location>
</feature>
<keyword evidence="1" id="KW-0694">RNA-binding</keyword>
<evidence type="ECO:0000313" key="4">
    <source>
        <dbReference type="Proteomes" id="UP000247233"/>
    </source>
</evidence>
<sequence>MHNFLLLCRRTSGTQHGVTSPRWGALDLGSVIRSGSTFFPVRMEGARPLLAVDIQLSKARVPIRPSMDMKAIPKTSKISDMAWKQISLYLNLQIVQILKDMGATVAEKKDRIWGFEELLQCCDLCVAVRTGSL</sequence>
<proteinExistence type="inferred from homology"/>